<feature type="compositionally biased region" description="Gly residues" evidence="1">
    <location>
        <begin position="9"/>
        <end position="22"/>
    </location>
</feature>
<evidence type="ECO:0000313" key="2">
    <source>
        <dbReference type="EMBL" id="MYM81962.1"/>
    </source>
</evidence>
<sequence>ASGATTAGTAGGGMGGAGAGGAGGAAMVDAGTFNASNAMSSVGQSAAGIMIAAQNSGIAALIQQSVNVQSNLAVGR</sequence>
<gene>
    <name evidence="2" type="ORF">GTP44_08310</name>
</gene>
<feature type="non-terminal residue" evidence="2">
    <location>
        <position position="1"/>
    </location>
</feature>
<protein>
    <submittedName>
        <fullName evidence="2">Uncharacterized protein</fullName>
    </submittedName>
</protein>
<name>A0A6L8MJ41_9BURK</name>
<proteinExistence type="predicted"/>
<dbReference type="Proteomes" id="UP000474565">
    <property type="component" value="Unassembled WGS sequence"/>
</dbReference>
<feature type="region of interest" description="Disordered" evidence="1">
    <location>
        <begin position="1"/>
        <end position="22"/>
    </location>
</feature>
<dbReference type="AlphaFoldDB" id="A0A6L8MJ41"/>
<organism evidence="2 3">
    <name type="scientific">Duganella lactea</name>
    <dbReference type="NCBI Taxonomy" id="2692173"/>
    <lineage>
        <taxon>Bacteria</taxon>
        <taxon>Pseudomonadati</taxon>
        <taxon>Pseudomonadota</taxon>
        <taxon>Betaproteobacteria</taxon>
        <taxon>Burkholderiales</taxon>
        <taxon>Oxalobacteraceae</taxon>
        <taxon>Telluria group</taxon>
        <taxon>Duganella</taxon>
    </lineage>
</organism>
<evidence type="ECO:0000313" key="3">
    <source>
        <dbReference type="Proteomes" id="UP000474565"/>
    </source>
</evidence>
<comment type="caution">
    <text evidence="2">The sequence shown here is derived from an EMBL/GenBank/DDBJ whole genome shotgun (WGS) entry which is preliminary data.</text>
</comment>
<evidence type="ECO:0000256" key="1">
    <source>
        <dbReference type="SAM" id="MobiDB-lite"/>
    </source>
</evidence>
<reference evidence="2 3" key="1">
    <citation type="submission" date="2019-12" db="EMBL/GenBank/DDBJ databases">
        <title>Novel species isolated from a subtropical stream in China.</title>
        <authorList>
            <person name="Lu H."/>
        </authorList>
    </citation>
    <scope>NUCLEOTIDE SEQUENCE [LARGE SCALE GENOMIC DNA]</scope>
    <source>
        <strain evidence="2 3">FT50W</strain>
    </source>
</reference>
<dbReference type="EMBL" id="WWCP01000006">
    <property type="protein sequence ID" value="MYM81962.1"/>
    <property type="molecule type" value="Genomic_DNA"/>
</dbReference>
<accession>A0A6L8MJ41</accession>